<dbReference type="GO" id="GO:0004818">
    <property type="term" value="F:glutamate-tRNA ligase activity"/>
    <property type="evidence" value="ECO:0007669"/>
    <property type="project" value="UniProtKB-UniRule"/>
</dbReference>
<sequence length="450" mass="51790">MEITRFAPSPSGLLHVGNARTALINFLYAKKHKGNFLLRIDDTNASNTSKEFCNAIFSDLRWLSIEWKDLIFQSKRTQIYKHFAQYLISIGKAYPCYETKEELEQHRQLCLVNKLPPKYNRASLKISQDKIKQYEKEGRNPYYRFKLDNVKLEWNDLVRGNVSIDTTSLSDPVIIKEDGSITYLISSVIDDIEYSISTIIRGEDHITNTAIQIQMMQAIGKQIPQFAHISLLRFQDSKISKRVGGHDIQSLKNKITPLVLTNFLSQIGTSDNVTLYDSVDQLTQHFDLRKLSTSNTQYDSTTLARLNKQHLKLLSYSQVQSLLNNKLNISEKFWDCISGNVSYINDIYLWHDIIYVKPVQHSITLDQHYLKQTVELLPEKITETTWKEWSENISKVANQNGKELILPIRVALTGLTHGPSIAKLLQLMTRDEIVDRIQIQIAVTQNKTEG</sequence>
<comment type="similarity">
    <text evidence="1 8">Belongs to the class-I aminoacyl-tRNA synthetase family. Glutamate--tRNA ligase type 1 subfamily.</text>
</comment>
<dbReference type="GO" id="GO:0000049">
    <property type="term" value="F:tRNA binding"/>
    <property type="evidence" value="ECO:0007669"/>
    <property type="project" value="InterPro"/>
</dbReference>
<keyword evidence="6 8" id="KW-0648">Protein biosynthesis</keyword>
<accession>A0A5C0UIM9</accession>
<dbReference type="SUPFAM" id="SSF52374">
    <property type="entry name" value="Nucleotidylyl transferase"/>
    <property type="match status" value="1"/>
</dbReference>
<dbReference type="GO" id="GO:0005524">
    <property type="term" value="F:ATP binding"/>
    <property type="evidence" value="ECO:0007669"/>
    <property type="project" value="UniProtKB-UniRule"/>
</dbReference>
<keyword evidence="4 8" id="KW-0547">Nucleotide-binding</keyword>
<keyword evidence="12" id="KW-1185">Reference proteome</keyword>
<dbReference type="AlphaFoldDB" id="A0A5C0UIM9"/>
<evidence type="ECO:0000256" key="1">
    <source>
        <dbReference type="ARBA" id="ARBA00007894"/>
    </source>
</evidence>
<dbReference type="SUPFAM" id="SSF48163">
    <property type="entry name" value="An anticodon-binding domain of class I aminoacyl-tRNA synthetases"/>
    <property type="match status" value="1"/>
</dbReference>
<evidence type="ECO:0000256" key="6">
    <source>
        <dbReference type="ARBA" id="ARBA00022917"/>
    </source>
</evidence>
<reference evidence="11 12" key="1">
    <citation type="submission" date="2019-08" db="EMBL/GenBank/DDBJ databases">
        <title>Highly reduced genomes of protist endosymbionts show evolutionary convergence.</title>
        <authorList>
            <person name="George E."/>
            <person name="Husnik F."/>
            <person name="Tashyreva D."/>
            <person name="Prokopchuk G."/>
            <person name="Horak A."/>
            <person name="Kwong W.K."/>
            <person name="Lukes J."/>
            <person name="Keeling P.J."/>
        </authorList>
    </citation>
    <scope>NUCLEOTIDE SEQUENCE [LARGE SCALE GENOMIC DNA]</scope>
    <source>
        <strain evidence="11">1621</strain>
    </source>
</reference>
<feature type="binding site" evidence="8">
    <location>
        <position position="241"/>
    </location>
    <ligand>
        <name>ATP</name>
        <dbReference type="ChEBI" id="CHEBI:30616"/>
    </ligand>
</feature>
<keyword evidence="5 8" id="KW-0067">ATP-binding</keyword>
<evidence type="ECO:0000256" key="8">
    <source>
        <dbReference type="HAMAP-Rule" id="MF_00022"/>
    </source>
</evidence>
<comment type="caution">
    <text evidence="8">Lacks conserved residue(s) required for the propagation of feature annotation.</text>
</comment>
<dbReference type="EC" id="6.1.1.17" evidence="8"/>
<keyword evidence="7 8" id="KW-0030">Aminoacyl-tRNA synthetase</keyword>
<dbReference type="InterPro" id="IPR045462">
    <property type="entry name" value="aa-tRNA-synth_I_cd-bd"/>
</dbReference>
<dbReference type="EMBL" id="CP043312">
    <property type="protein sequence ID" value="QEK39471.1"/>
    <property type="molecule type" value="Genomic_DNA"/>
</dbReference>
<evidence type="ECO:0000313" key="11">
    <source>
        <dbReference type="EMBL" id="QEK39471.1"/>
    </source>
</evidence>
<dbReference type="PROSITE" id="PS00178">
    <property type="entry name" value="AA_TRNA_LIGASE_I"/>
    <property type="match status" value="1"/>
</dbReference>
<evidence type="ECO:0000313" key="12">
    <source>
        <dbReference type="Proteomes" id="UP000323844"/>
    </source>
</evidence>
<feature type="short sequence motif" description="'KMSKS' region" evidence="8">
    <location>
        <begin position="238"/>
        <end position="242"/>
    </location>
</feature>
<evidence type="ECO:0000259" key="9">
    <source>
        <dbReference type="Pfam" id="PF00749"/>
    </source>
</evidence>
<dbReference type="InterPro" id="IPR014729">
    <property type="entry name" value="Rossmann-like_a/b/a_fold"/>
</dbReference>
<evidence type="ECO:0000256" key="3">
    <source>
        <dbReference type="ARBA" id="ARBA00022598"/>
    </source>
</evidence>
<dbReference type="Pfam" id="PF00749">
    <property type="entry name" value="tRNA-synt_1c"/>
    <property type="match status" value="1"/>
</dbReference>
<dbReference type="Pfam" id="PF19269">
    <property type="entry name" value="Anticodon_2"/>
    <property type="match status" value="1"/>
</dbReference>
<evidence type="ECO:0000259" key="10">
    <source>
        <dbReference type="Pfam" id="PF19269"/>
    </source>
</evidence>
<dbReference type="InterPro" id="IPR020751">
    <property type="entry name" value="aa-tRNA-synth_I_codon-bd_sub2"/>
</dbReference>
<dbReference type="HAMAP" id="MF_00022">
    <property type="entry name" value="Glu_tRNA_synth_type1"/>
    <property type="match status" value="1"/>
</dbReference>
<proteinExistence type="inferred from homology"/>
<dbReference type="NCBIfam" id="TIGR00464">
    <property type="entry name" value="gltX_bact"/>
    <property type="match status" value="1"/>
</dbReference>
<dbReference type="KEGG" id="snay:FZC37_00765"/>
<dbReference type="PRINTS" id="PR00987">
    <property type="entry name" value="TRNASYNTHGLU"/>
</dbReference>
<organism evidence="11 12">
    <name type="scientific">Candidatus Sneabacter namystus</name>
    <dbReference type="NCBI Taxonomy" id="2601646"/>
    <lineage>
        <taxon>Bacteria</taxon>
        <taxon>Pseudomonadati</taxon>
        <taxon>Pseudomonadota</taxon>
        <taxon>Alphaproteobacteria</taxon>
        <taxon>Rickettsiales</taxon>
        <taxon>Rickettsiaceae</taxon>
        <taxon>Rickettsieae</taxon>
        <taxon>Candidatus Sneabacter</taxon>
    </lineage>
</organism>
<dbReference type="Gene3D" id="3.40.50.620">
    <property type="entry name" value="HUPs"/>
    <property type="match status" value="1"/>
</dbReference>
<dbReference type="PANTHER" id="PTHR43311">
    <property type="entry name" value="GLUTAMATE--TRNA LIGASE"/>
    <property type="match status" value="1"/>
</dbReference>
<dbReference type="GO" id="GO:0006424">
    <property type="term" value="P:glutamyl-tRNA aminoacylation"/>
    <property type="evidence" value="ECO:0007669"/>
    <property type="project" value="UniProtKB-UniRule"/>
</dbReference>
<dbReference type="GO" id="GO:0005737">
    <property type="term" value="C:cytoplasm"/>
    <property type="evidence" value="ECO:0007669"/>
    <property type="project" value="UniProtKB-SubCell"/>
</dbReference>
<keyword evidence="3 8" id="KW-0436">Ligase</keyword>
<dbReference type="InterPro" id="IPR049940">
    <property type="entry name" value="GluQ/Sye"/>
</dbReference>
<gene>
    <name evidence="8" type="primary">gltX</name>
    <name evidence="11" type="ORF">FZC37_00765</name>
</gene>
<comment type="function">
    <text evidence="8">Catalyzes the attachment of glutamate to tRNA(Glu) in a two-step reaction: glutamate is first activated by ATP to form Glu-AMP and then transferred to the acceptor end of tRNA(Glu).</text>
</comment>
<evidence type="ECO:0000256" key="5">
    <source>
        <dbReference type="ARBA" id="ARBA00022840"/>
    </source>
</evidence>
<dbReference type="OrthoDB" id="9807503at2"/>
<dbReference type="Proteomes" id="UP000323844">
    <property type="component" value="Chromosome"/>
</dbReference>
<evidence type="ECO:0000256" key="2">
    <source>
        <dbReference type="ARBA" id="ARBA00022490"/>
    </source>
</evidence>
<keyword evidence="2 8" id="KW-0963">Cytoplasm</keyword>
<dbReference type="InterPro" id="IPR020058">
    <property type="entry name" value="Glu/Gln-tRNA-synth_Ib_cat-dom"/>
</dbReference>
<dbReference type="Gene3D" id="1.10.10.350">
    <property type="match status" value="1"/>
</dbReference>
<dbReference type="InterPro" id="IPR001412">
    <property type="entry name" value="aa-tRNA-synth_I_CS"/>
</dbReference>
<dbReference type="InterPro" id="IPR004527">
    <property type="entry name" value="Glu-tRNA-ligase_bac/mito"/>
</dbReference>
<comment type="subcellular location">
    <subcellularLocation>
        <location evidence="8">Cytoplasm</location>
    </subcellularLocation>
</comment>
<dbReference type="RefSeq" id="WP_148951832.1">
    <property type="nucleotide sequence ID" value="NZ_CP043312.1"/>
</dbReference>
<name>A0A5C0UIM9_9RICK</name>
<feature type="domain" description="Aminoacyl-tRNA synthetase class I anticodon-binding" evidence="10">
    <location>
        <begin position="368"/>
        <end position="440"/>
    </location>
</feature>
<evidence type="ECO:0000256" key="7">
    <source>
        <dbReference type="ARBA" id="ARBA00023146"/>
    </source>
</evidence>
<feature type="short sequence motif" description="'HIGH' region" evidence="8">
    <location>
        <begin position="8"/>
        <end position="18"/>
    </location>
</feature>
<dbReference type="InterPro" id="IPR000924">
    <property type="entry name" value="Glu/Gln-tRNA-synth"/>
</dbReference>
<feature type="domain" description="Glutamyl/glutaminyl-tRNA synthetase class Ib catalytic" evidence="9">
    <location>
        <begin position="4"/>
        <end position="303"/>
    </location>
</feature>
<dbReference type="PANTHER" id="PTHR43311:SF2">
    <property type="entry name" value="GLUTAMATE--TRNA LIGASE, MITOCHONDRIAL-RELATED"/>
    <property type="match status" value="1"/>
</dbReference>
<dbReference type="InterPro" id="IPR008925">
    <property type="entry name" value="aa_tRNA-synth_I_cd-bd_sf"/>
</dbReference>
<protein>
    <recommendedName>
        <fullName evidence="8">Glutamate--tRNA ligase</fullName>
        <ecNumber evidence="8">6.1.1.17</ecNumber>
    </recommendedName>
    <alternativeName>
        <fullName evidence="8">Glutamyl-tRNA synthetase</fullName>
        <shortName evidence="8">GluRS</shortName>
    </alternativeName>
</protein>
<comment type="catalytic activity">
    <reaction evidence="8">
        <text>tRNA(Glu) + L-glutamate + ATP = L-glutamyl-tRNA(Glu) + AMP + diphosphate</text>
        <dbReference type="Rhea" id="RHEA:23540"/>
        <dbReference type="Rhea" id="RHEA-COMP:9663"/>
        <dbReference type="Rhea" id="RHEA-COMP:9680"/>
        <dbReference type="ChEBI" id="CHEBI:29985"/>
        <dbReference type="ChEBI" id="CHEBI:30616"/>
        <dbReference type="ChEBI" id="CHEBI:33019"/>
        <dbReference type="ChEBI" id="CHEBI:78442"/>
        <dbReference type="ChEBI" id="CHEBI:78520"/>
        <dbReference type="ChEBI" id="CHEBI:456215"/>
        <dbReference type="EC" id="6.1.1.17"/>
    </reaction>
</comment>
<evidence type="ECO:0000256" key="4">
    <source>
        <dbReference type="ARBA" id="ARBA00022741"/>
    </source>
</evidence>
<comment type="subunit">
    <text evidence="8">Monomer.</text>
</comment>